<dbReference type="Proteomes" id="UP000046155">
    <property type="component" value="Unassembled WGS sequence"/>
</dbReference>
<dbReference type="SUPFAM" id="SSF54862">
    <property type="entry name" value="4Fe-4S ferredoxins"/>
    <property type="match status" value="1"/>
</dbReference>
<dbReference type="PROSITE" id="PS00198">
    <property type="entry name" value="4FE4S_FER_1"/>
    <property type="match status" value="1"/>
</dbReference>
<dbReference type="OrthoDB" id="9803397at2"/>
<dbReference type="GO" id="GO:0051536">
    <property type="term" value="F:iron-sulfur cluster binding"/>
    <property type="evidence" value="ECO:0007669"/>
    <property type="project" value="UniProtKB-KW"/>
</dbReference>
<dbReference type="Pfam" id="PF14697">
    <property type="entry name" value="Fer4_21"/>
    <property type="match status" value="1"/>
</dbReference>
<dbReference type="AlphaFoldDB" id="A0A0B7MQN0"/>
<dbReference type="GO" id="GO:0046872">
    <property type="term" value="F:metal ion binding"/>
    <property type="evidence" value="ECO:0007669"/>
    <property type="project" value="UniProtKB-KW"/>
</dbReference>
<keyword evidence="3" id="KW-0411">Iron-sulfur</keyword>
<gene>
    <name evidence="5" type="ORF">SSCH_90036</name>
</gene>
<dbReference type="Gene3D" id="3.30.70.20">
    <property type="match status" value="1"/>
</dbReference>
<keyword evidence="6" id="KW-1185">Reference proteome</keyword>
<name>A0A0B7MQN0_9FIRM</name>
<keyword evidence="1" id="KW-0479">Metal-binding</keyword>
<reference evidence="6" key="1">
    <citation type="submission" date="2015-01" db="EMBL/GenBank/DDBJ databases">
        <authorList>
            <person name="Manzoor Shahid"/>
            <person name="Zubair Saima"/>
        </authorList>
    </citation>
    <scope>NUCLEOTIDE SEQUENCE [LARGE SCALE GENOMIC DNA]</scope>
    <source>
        <strain evidence="6">Sp3</strain>
    </source>
</reference>
<proteinExistence type="predicted"/>
<dbReference type="RefSeq" id="WP_044666215.1">
    <property type="nucleotide sequence ID" value="NZ_CDRZ01000291.1"/>
</dbReference>
<dbReference type="PROSITE" id="PS51379">
    <property type="entry name" value="4FE4S_FER_2"/>
    <property type="match status" value="1"/>
</dbReference>
<evidence type="ECO:0000256" key="3">
    <source>
        <dbReference type="ARBA" id="ARBA00023014"/>
    </source>
</evidence>
<dbReference type="InterPro" id="IPR017896">
    <property type="entry name" value="4Fe4S_Fe-S-bd"/>
</dbReference>
<organism evidence="5 6">
    <name type="scientific">Syntrophaceticus schinkii</name>
    <dbReference type="NCBI Taxonomy" id="499207"/>
    <lineage>
        <taxon>Bacteria</taxon>
        <taxon>Bacillati</taxon>
        <taxon>Bacillota</taxon>
        <taxon>Clostridia</taxon>
        <taxon>Thermoanaerobacterales</taxon>
        <taxon>Thermoanaerobacterales Family III. Incertae Sedis</taxon>
        <taxon>Syntrophaceticus</taxon>
    </lineage>
</organism>
<dbReference type="InterPro" id="IPR017900">
    <property type="entry name" value="4Fe4S_Fe_S_CS"/>
</dbReference>
<sequence length="76" mass="8730">MAEEKKEYKFTFRIQQELCMDCASCWYECEYEGGSGALQISYNGAAFFEINEDSCTRCGRCFRACPVDAIERLKNA</sequence>
<keyword evidence="2" id="KW-0408">Iron</keyword>
<evidence type="ECO:0000313" key="6">
    <source>
        <dbReference type="Proteomes" id="UP000046155"/>
    </source>
</evidence>
<feature type="domain" description="4Fe-4S ferredoxin-type" evidence="4">
    <location>
        <begin position="46"/>
        <end position="75"/>
    </location>
</feature>
<evidence type="ECO:0000259" key="4">
    <source>
        <dbReference type="PROSITE" id="PS51379"/>
    </source>
</evidence>
<evidence type="ECO:0000256" key="2">
    <source>
        <dbReference type="ARBA" id="ARBA00023004"/>
    </source>
</evidence>
<evidence type="ECO:0000256" key="1">
    <source>
        <dbReference type="ARBA" id="ARBA00022723"/>
    </source>
</evidence>
<protein>
    <submittedName>
        <fullName evidence="5">4Fe-4S ferredoxin iron-sulfur binding domain-containing protein</fullName>
    </submittedName>
</protein>
<accession>A0A0B7MQN0</accession>
<dbReference type="EMBL" id="CDRZ01000291">
    <property type="protein sequence ID" value="CEO90468.1"/>
    <property type="molecule type" value="Genomic_DNA"/>
</dbReference>
<evidence type="ECO:0000313" key="5">
    <source>
        <dbReference type="EMBL" id="CEO90468.1"/>
    </source>
</evidence>